<keyword evidence="1" id="KW-0472">Membrane</keyword>
<proteinExistence type="predicted"/>
<keyword evidence="3" id="KW-1185">Reference proteome</keyword>
<name>A0A5C3KMT3_COPMA</name>
<evidence type="ECO:0000256" key="1">
    <source>
        <dbReference type="SAM" id="Phobius"/>
    </source>
</evidence>
<dbReference type="AlphaFoldDB" id="A0A5C3KMT3"/>
<feature type="transmembrane region" description="Helical" evidence="1">
    <location>
        <begin position="31"/>
        <end position="51"/>
    </location>
</feature>
<dbReference type="Proteomes" id="UP000307440">
    <property type="component" value="Unassembled WGS sequence"/>
</dbReference>
<reference evidence="2 3" key="1">
    <citation type="journal article" date="2019" name="Nat. Ecol. Evol.">
        <title>Megaphylogeny resolves global patterns of mushroom evolution.</title>
        <authorList>
            <person name="Varga T."/>
            <person name="Krizsan K."/>
            <person name="Foldi C."/>
            <person name="Dima B."/>
            <person name="Sanchez-Garcia M."/>
            <person name="Sanchez-Ramirez S."/>
            <person name="Szollosi G.J."/>
            <person name="Szarkandi J.G."/>
            <person name="Papp V."/>
            <person name="Albert L."/>
            <person name="Andreopoulos W."/>
            <person name="Angelini C."/>
            <person name="Antonin V."/>
            <person name="Barry K.W."/>
            <person name="Bougher N.L."/>
            <person name="Buchanan P."/>
            <person name="Buyck B."/>
            <person name="Bense V."/>
            <person name="Catcheside P."/>
            <person name="Chovatia M."/>
            <person name="Cooper J."/>
            <person name="Damon W."/>
            <person name="Desjardin D."/>
            <person name="Finy P."/>
            <person name="Geml J."/>
            <person name="Haridas S."/>
            <person name="Hughes K."/>
            <person name="Justo A."/>
            <person name="Karasinski D."/>
            <person name="Kautmanova I."/>
            <person name="Kiss B."/>
            <person name="Kocsube S."/>
            <person name="Kotiranta H."/>
            <person name="LaButti K.M."/>
            <person name="Lechner B.E."/>
            <person name="Liimatainen K."/>
            <person name="Lipzen A."/>
            <person name="Lukacs Z."/>
            <person name="Mihaltcheva S."/>
            <person name="Morgado L.N."/>
            <person name="Niskanen T."/>
            <person name="Noordeloos M.E."/>
            <person name="Ohm R.A."/>
            <person name="Ortiz-Santana B."/>
            <person name="Ovrebo C."/>
            <person name="Racz N."/>
            <person name="Riley R."/>
            <person name="Savchenko A."/>
            <person name="Shiryaev A."/>
            <person name="Soop K."/>
            <person name="Spirin V."/>
            <person name="Szebenyi C."/>
            <person name="Tomsovsky M."/>
            <person name="Tulloss R.E."/>
            <person name="Uehling J."/>
            <person name="Grigoriev I.V."/>
            <person name="Vagvolgyi C."/>
            <person name="Papp T."/>
            <person name="Martin F.M."/>
            <person name="Miettinen O."/>
            <person name="Hibbett D.S."/>
            <person name="Nagy L.G."/>
        </authorList>
    </citation>
    <scope>NUCLEOTIDE SEQUENCE [LARGE SCALE GENOMIC DNA]</scope>
    <source>
        <strain evidence="2 3">CBS 121175</strain>
    </source>
</reference>
<feature type="transmembrane region" description="Helical" evidence="1">
    <location>
        <begin position="281"/>
        <end position="304"/>
    </location>
</feature>
<feature type="transmembrane region" description="Helical" evidence="1">
    <location>
        <begin position="72"/>
        <end position="95"/>
    </location>
</feature>
<feature type="transmembrane region" description="Helical" evidence="1">
    <location>
        <begin position="161"/>
        <end position="181"/>
    </location>
</feature>
<accession>A0A5C3KMT3</accession>
<gene>
    <name evidence="2" type="ORF">FA15DRAFT_706925</name>
</gene>
<organism evidence="2 3">
    <name type="scientific">Coprinopsis marcescibilis</name>
    <name type="common">Agaric fungus</name>
    <name type="synonym">Psathyrella marcescibilis</name>
    <dbReference type="NCBI Taxonomy" id="230819"/>
    <lineage>
        <taxon>Eukaryota</taxon>
        <taxon>Fungi</taxon>
        <taxon>Dikarya</taxon>
        <taxon>Basidiomycota</taxon>
        <taxon>Agaricomycotina</taxon>
        <taxon>Agaricomycetes</taxon>
        <taxon>Agaricomycetidae</taxon>
        <taxon>Agaricales</taxon>
        <taxon>Agaricineae</taxon>
        <taxon>Psathyrellaceae</taxon>
        <taxon>Coprinopsis</taxon>
    </lineage>
</organism>
<keyword evidence="1" id="KW-1133">Transmembrane helix</keyword>
<protein>
    <submittedName>
        <fullName evidence="2">Uncharacterized protein</fullName>
    </submittedName>
</protein>
<feature type="transmembrane region" description="Helical" evidence="1">
    <location>
        <begin position="193"/>
        <end position="213"/>
    </location>
</feature>
<evidence type="ECO:0000313" key="2">
    <source>
        <dbReference type="EMBL" id="TFK21759.1"/>
    </source>
</evidence>
<feature type="transmembrane region" description="Helical" evidence="1">
    <location>
        <begin position="129"/>
        <end position="149"/>
    </location>
</feature>
<evidence type="ECO:0000313" key="3">
    <source>
        <dbReference type="Proteomes" id="UP000307440"/>
    </source>
</evidence>
<dbReference type="EMBL" id="ML210258">
    <property type="protein sequence ID" value="TFK21759.1"/>
    <property type="molecule type" value="Genomic_DNA"/>
</dbReference>
<sequence length="336" mass="37302">MTSVTSELTEEEIASLEKYANEFLLGLARTAYAHSTIMFFVMGLQCFMCVYGLQVHLETASQSRKGRIPYIVLSWIVFGTSASATLLTGVAPIPYLAKFTPAKVEDILPGGSLYEEGLLSGSTLKRWSYISNSLQFIWVQCLGDGMMLYRCFIIWNDIKWVLVLPSMIYLFSFGTGIYNIVHDPKGTSETILANIKIFASTIFNILATLLIVYRLTRWRKKLSIALPSRRLSVYSGAVAILIESGLPLAFFGVATSILHLVVSSDTTLQDDIMSPAHTAKVSGALVVTGFYKAFTIISPQLVIFRVTMGRSFTNKDEVVSTLTRNHGRRPVPKEIH</sequence>
<feature type="transmembrane region" description="Helical" evidence="1">
    <location>
        <begin position="233"/>
        <end position="261"/>
    </location>
</feature>
<keyword evidence="1" id="KW-0812">Transmembrane</keyword>